<protein>
    <submittedName>
        <fullName evidence="1">Uncharacterized protein</fullName>
    </submittedName>
</protein>
<reference evidence="1" key="1">
    <citation type="submission" date="2019-11" db="EMBL/GenBank/DDBJ databases">
        <title>Microbial mats filling the niche in hypersaline microbial mats.</title>
        <authorList>
            <person name="Wong H.L."/>
            <person name="Macleod F.I."/>
            <person name="White R.A. III"/>
            <person name="Burns B.P."/>
        </authorList>
    </citation>
    <scope>NUCLEOTIDE SEQUENCE</scope>
    <source>
        <strain evidence="1">Bin_327</strain>
    </source>
</reference>
<dbReference type="AlphaFoldDB" id="A0A9D5QCC8"/>
<evidence type="ECO:0000313" key="2">
    <source>
        <dbReference type="Proteomes" id="UP000630660"/>
    </source>
</evidence>
<comment type="caution">
    <text evidence="1">The sequence shown here is derived from an EMBL/GenBank/DDBJ whole genome shotgun (WGS) entry which is preliminary data.</text>
</comment>
<name>A0A9D5QCC8_UNCW3</name>
<dbReference type="Proteomes" id="UP000630660">
    <property type="component" value="Unassembled WGS sequence"/>
</dbReference>
<dbReference type="EMBL" id="WJKJ01000048">
    <property type="protein sequence ID" value="MBD3363897.1"/>
    <property type="molecule type" value="Genomic_DNA"/>
</dbReference>
<sequence length="555" mass="63089">MNRTIVICLLGVLILNAAEDKAFEFHGSASIEPEYTYRNPNGAQIEHEPFGWNFRFRPKMKFWGMPLNLNFLLSSYEVDFRQPFNRFKFSLPSLSMPDLKFNAPWLELQLVDANPTYSAFSIEGMNVRGGAVDLKPGKFRLSVTGGQVQRGIVSSDTTDVAYLRWLYAGRLGWGKEEESHLHFHYLKAWDDSTSISDNTEIVTDSLYTDTVQVDYPEENAVATLEGKVALLDGKLSFDGELAGSAFSRNTESSEIDNEYVNWIPEFIFTPRWSSQVGWAGRLGTELSIDNTEVELELEQVNWGFESAGITSLDQDTRTVRASFSQFFIKPFPISCMGSADIARNNLDGMDFETTRYNMGFVYLGLFPQKAPDLSLTYVPYFSKTDDEGILVSDYRMHSIIANSSYNFEMGERPQRLSLNLTLSSDKDEINADTGSFSVDVGAIVNHELLDNLTLFWNAGEKSTIDSDDEISHKYLGGLGYTLLLWDRRWRTTARVDFQTAVNRPEDRLFANLSSSIEVFEGFDVKLTTRFTTYHSKDDEDDYTEFLGRAELSYNW</sequence>
<gene>
    <name evidence="1" type="ORF">GF359_01645</name>
</gene>
<evidence type="ECO:0000313" key="1">
    <source>
        <dbReference type="EMBL" id="MBD3363897.1"/>
    </source>
</evidence>
<proteinExistence type="predicted"/>
<organism evidence="1 2">
    <name type="scientific">candidate division WOR-3 bacterium</name>
    <dbReference type="NCBI Taxonomy" id="2052148"/>
    <lineage>
        <taxon>Bacteria</taxon>
        <taxon>Bacteria division WOR-3</taxon>
    </lineage>
</organism>
<accession>A0A9D5QCC8</accession>